<sequence length="160" mass="17210">MTTSAAVIAALYQDMGGQVRESVINGIWYEALRIQFPSPAFIIAPEYYTPLGTRVDLCVLERVPGGPRPVFAFEGKQGPMGQTQWTADVGQAAGYISQMTPLHNGRRYGMLPRATASSSSSTPPAAGRTRCSRSPAPTWRPPTTPRPGTRTLSGPMLMPS</sequence>
<dbReference type="AlphaFoldDB" id="A0AAE0KJS0"/>
<feature type="compositionally biased region" description="Low complexity" evidence="1">
    <location>
        <begin position="146"/>
        <end position="160"/>
    </location>
</feature>
<evidence type="ECO:0000313" key="3">
    <source>
        <dbReference type="Proteomes" id="UP001287356"/>
    </source>
</evidence>
<reference evidence="2" key="2">
    <citation type="submission" date="2023-06" db="EMBL/GenBank/DDBJ databases">
        <authorList>
            <consortium name="Lawrence Berkeley National Laboratory"/>
            <person name="Haridas S."/>
            <person name="Hensen N."/>
            <person name="Bonometti L."/>
            <person name="Westerberg I."/>
            <person name="Brannstrom I.O."/>
            <person name="Guillou S."/>
            <person name="Cros-Aarteil S."/>
            <person name="Calhoun S."/>
            <person name="Kuo A."/>
            <person name="Mondo S."/>
            <person name="Pangilinan J."/>
            <person name="Riley R."/>
            <person name="Labutti K."/>
            <person name="Andreopoulos B."/>
            <person name="Lipzen A."/>
            <person name="Chen C."/>
            <person name="Yanf M."/>
            <person name="Daum C."/>
            <person name="Ng V."/>
            <person name="Clum A."/>
            <person name="Steindorff A."/>
            <person name="Ohm R."/>
            <person name="Martin F."/>
            <person name="Silar P."/>
            <person name="Natvig D."/>
            <person name="Lalanne C."/>
            <person name="Gautier V."/>
            <person name="Ament-Velasquez S.L."/>
            <person name="Kruys A."/>
            <person name="Hutchinson M.I."/>
            <person name="Powell A.J."/>
            <person name="Barry K."/>
            <person name="Miller A.N."/>
            <person name="Grigoriev I.V."/>
            <person name="Debuchy R."/>
            <person name="Gladieux P."/>
            <person name="Thoren M.H."/>
            <person name="Johannesson H."/>
        </authorList>
    </citation>
    <scope>NUCLEOTIDE SEQUENCE</scope>
    <source>
        <strain evidence="2">CBS 958.72</strain>
    </source>
</reference>
<comment type="caution">
    <text evidence="2">The sequence shown here is derived from an EMBL/GenBank/DDBJ whole genome shotgun (WGS) entry which is preliminary data.</text>
</comment>
<feature type="compositionally biased region" description="Low complexity" evidence="1">
    <location>
        <begin position="114"/>
        <end position="137"/>
    </location>
</feature>
<dbReference type="EMBL" id="JAULSN010000003">
    <property type="protein sequence ID" value="KAK3377135.1"/>
    <property type="molecule type" value="Genomic_DNA"/>
</dbReference>
<name>A0AAE0KJS0_9PEZI</name>
<dbReference type="Proteomes" id="UP001287356">
    <property type="component" value="Unassembled WGS sequence"/>
</dbReference>
<gene>
    <name evidence="2" type="ORF">B0T24DRAFT_592758</name>
</gene>
<proteinExistence type="predicted"/>
<reference evidence="2" key="1">
    <citation type="journal article" date="2023" name="Mol. Phylogenet. Evol.">
        <title>Genome-scale phylogeny and comparative genomics of the fungal order Sordariales.</title>
        <authorList>
            <person name="Hensen N."/>
            <person name="Bonometti L."/>
            <person name="Westerberg I."/>
            <person name="Brannstrom I.O."/>
            <person name="Guillou S."/>
            <person name="Cros-Aarteil S."/>
            <person name="Calhoun S."/>
            <person name="Haridas S."/>
            <person name="Kuo A."/>
            <person name="Mondo S."/>
            <person name="Pangilinan J."/>
            <person name="Riley R."/>
            <person name="LaButti K."/>
            <person name="Andreopoulos B."/>
            <person name="Lipzen A."/>
            <person name="Chen C."/>
            <person name="Yan M."/>
            <person name="Daum C."/>
            <person name="Ng V."/>
            <person name="Clum A."/>
            <person name="Steindorff A."/>
            <person name="Ohm R.A."/>
            <person name="Martin F."/>
            <person name="Silar P."/>
            <person name="Natvig D.O."/>
            <person name="Lalanne C."/>
            <person name="Gautier V."/>
            <person name="Ament-Velasquez S.L."/>
            <person name="Kruys A."/>
            <person name="Hutchinson M.I."/>
            <person name="Powell A.J."/>
            <person name="Barry K."/>
            <person name="Miller A.N."/>
            <person name="Grigoriev I.V."/>
            <person name="Debuchy R."/>
            <person name="Gladieux P."/>
            <person name="Hiltunen Thoren M."/>
            <person name="Johannesson H."/>
        </authorList>
    </citation>
    <scope>NUCLEOTIDE SEQUENCE</scope>
    <source>
        <strain evidence="2">CBS 958.72</strain>
    </source>
</reference>
<feature type="region of interest" description="Disordered" evidence="1">
    <location>
        <begin position="108"/>
        <end position="160"/>
    </location>
</feature>
<protein>
    <submittedName>
        <fullName evidence="2">Uncharacterized protein</fullName>
    </submittedName>
</protein>
<organism evidence="2 3">
    <name type="scientific">Lasiosphaeria ovina</name>
    <dbReference type="NCBI Taxonomy" id="92902"/>
    <lineage>
        <taxon>Eukaryota</taxon>
        <taxon>Fungi</taxon>
        <taxon>Dikarya</taxon>
        <taxon>Ascomycota</taxon>
        <taxon>Pezizomycotina</taxon>
        <taxon>Sordariomycetes</taxon>
        <taxon>Sordariomycetidae</taxon>
        <taxon>Sordariales</taxon>
        <taxon>Lasiosphaeriaceae</taxon>
        <taxon>Lasiosphaeria</taxon>
    </lineage>
</organism>
<accession>A0AAE0KJS0</accession>
<keyword evidence="3" id="KW-1185">Reference proteome</keyword>
<evidence type="ECO:0000256" key="1">
    <source>
        <dbReference type="SAM" id="MobiDB-lite"/>
    </source>
</evidence>
<evidence type="ECO:0000313" key="2">
    <source>
        <dbReference type="EMBL" id="KAK3377135.1"/>
    </source>
</evidence>